<keyword evidence="5" id="KW-0547">Nucleotide-binding</keyword>
<evidence type="ECO:0000256" key="5">
    <source>
        <dbReference type="ARBA" id="ARBA00022741"/>
    </source>
</evidence>
<dbReference type="InterPro" id="IPR027417">
    <property type="entry name" value="P-loop_NTPase"/>
</dbReference>
<feature type="domain" description="ABC transporter" evidence="9">
    <location>
        <begin position="20"/>
        <end position="264"/>
    </location>
</feature>
<evidence type="ECO:0000256" key="3">
    <source>
        <dbReference type="ARBA" id="ARBA00022448"/>
    </source>
</evidence>
<evidence type="ECO:0000256" key="2">
    <source>
        <dbReference type="ARBA" id="ARBA00005417"/>
    </source>
</evidence>
<dbReference type="Pfam" id="PF00005">
    <property type="entry name" value="ABC_tran"/>
    <property type="match status" value="1"/>
</dbReference>
<dbReference type="PROSITE" id="PS00211">
    <property type="entry name" value="ABC_TRANSPORTER_1"/>
    <property type="match status" value="1"/>
</dbReference>
<proteinExistence type="inferred from homology"/>
<organism evidence="10 11">
    <name type="scientific">Paeniglutamicibacter psychrophenolicus</name>
    <dbReference type="NCBI Taxonomy" id="257454"/>
    <lineage>
        <taxon>Bacteria</taxon>
        <taxon>Bacillati</taxon>
        <taxon>Actinomycetota</taxon>
        <taxon>Actinomycetes</taxon>
        <taxon>Micrococcales</taxon>
        <taxon>Micrococcaceae</taxon>
        <taxon>Paeniglutamicibacter</taxon>
    </lineage>
</organism>
<dbReference type="InterPro" id="IPR050086">
    <property type="entry name" value="MetN_ABC_transporter-like"/>
</dbReference>
<keyword evidence="3" id="KW-0813">Transport</keyword>
<evidence type="ECO:0000313" key="11">
    <source>
        <dbReference type="Proteomes" id="UP000766570"/>
    </source>
</evidence>
<accession>A0ABS4WA93</accession>
<dbReference type="PANTHER" id="PTHR43166:SF9">
    <property type="entry name" value="GLUTAMATE_ASPARTATE IMPORT ATP-BINDING PROTEIN GLTL"/>
    <property type="match status" value="1"/>
</dbReference>
<dbReference type="PANTHER" id="PTHR43166">
    <property type="entry name" value="AMINO ACID IMPORT ATP-BINDING PROTEIN"/>
    <property type="match status" value="1"/>
</dbReference>
<sequence length="268" mass="29023">MTSTTTSLAETGTAGHLPLVLAEQVTKSFGNHQVLSGIDFSVEAGEVACIIGPSGSGKSTFLRCLNALEKPNGGRIRIDGEDVGFNYRKGKFHEWNSAEYAKFRLNVGMVFQRFNLFANMTALENVACGPARVKGEPKKLALARAEELLERVGLAGHGHKYPMKLSGGQQQRVAIARSLAMDPQVMLFDEPTSALDPELVDEVLEVMKSLAVGGMTMVLVTHEIGFAREVADSLAFIDGGVVVEKGNPRELIANPQHERTQQFLSKVL</sequence>
<evidence type="ECO:0000256" key="1">
    <source>
        <dbReference type="ARBA" id="ARBA00004202"/>
    </source>
</evidence>
<dbReference type="CDD" id="cd03262">
    <property type="entry name" value="ABC_HisP_GlnQ"/>
    <property type="match status" value="1"/>
</dbReference>
<protein>
    <submittedName>
        <fullName evidence="10">Polar amino acid transport system ATP-binding protein</fullName>
    </submittedName>
</protein>
<comment type="caution">
    <text evidence="10">The sequence shown here is derived from an EMBL/GenBank/DDBJ whole genome shotgun (WGS) entry which is preliminary data.</text>
</comment>
<keyword evidence="6 10" id="KW-0067">ATP-binding</keyword>
<evidence type="ECO:0000256" key="7">
    <source>
        <dbReference type="ARBA" id="ARBA00022970"/>
    </source>
</evidence>
<evidence type="ECO:0000256" key="4">
    <source>
        <dbReference type="ARBA" id="ARBA00022475"/>
    </source>
</evidence>
<dbReference type="InterPro" id="IPR003439">
    <property type="entry name" value="ABC_transporter-like_ATP-bd"/>
</dbReference>
<dbReference type="GO" id="GO:0005524">
    <property type="term" value="F:ATP binding"/>
    <property type="evidence" value="ECO:0007669"/>
    <property type="project" value="UniProtKB-KW"/>
</dbReference>
<keyword evidence="7" id="KW-0029">Amino-acid transport</keyword>
<evidence type="ECO:0000256" key="8">
    <source>
        <dbReference type="ARBA" id="ARBA00023136"/>
    </source>
</evidence>
<dbReference type="Gene3D" id="3.40.50.300">
    <property type="entry name" value="P-loop containing nucleotide triphosphate hydrolases"/>
    <property type="match status" value="1"/>
</dbReference>
<dbReference type="PIRSF" id="PIRSF039085">
    <property type="entry name" value="ABC_ATPase_HisP"/>
    <property type="match status" value="1"/>
</dbReference>
<dbReference type="InterPro" id="IPR017871">
    <property type="entry name" value="ABC_transporter-like_CS"/>
</dbReference>
<comment type="subcellular location">
    <subcellularLocation>
        <location evidence="1">Cell membrane</location>
        <topology evidence="1">Peripheral membrane protein</topology>
    </subcellularLocation>
</comment>
<dbReference type="InterPro" id="IPR030679">
    <property type="entry name" value="ABC_ATPase_HisP-typ"/>
</dbReference>
<dbReference type="RefSeq" id="WP_281070091.1">
    <property type="nucleotide sequence ID" value="NZ_BAAAMI010000019.1"/>
</dbReference>
<dbReference type="PROSITE" id="PS50893">
    <property type="entry name" value="ABC_TRANSPORTER_2"/>
    <property type="match status" value="1"/>
</dbReference>
<keyword evidence="4" id="KW-1003">Cell membrane</keyword>
<evidence type="ECO:0000313" key="10">
    <source>
        <dbReference type="EMBL" id="MBP2373129.1"/>
    </source>
</evidence>
<dbReference type="InterPro" id="IPR003593">
    <property type="entry name" value="AAA+_ATPase"/>
</dbReference>
<dbReference type="SMART" id="SM00382">
    <property type="entry name" value="AAA"/>
    <property type="match status" value="1"/>
</dbReference>
<evidence type="ECO:0000259" key="9">
    <source>
        <dbReference type="PROSITE" id="PS50893"/>
    </source>
</evidence>
<gene>
    <name evidence="10" type="ORF">JOF46_001041</name>
</gene>
<dbReference type="EMBL" id="JAGIOE010000001">
    <property type="protein sequence ID" value="MBP2373129.1"/>
    <property type="molecule type" value="Genomic_DNA"/>
</dbReference>
<evidence type="ECO:0000256" key="6">
    <source>
        <dbReference type="ARBA" id="ARBA00022840"/>
    </source>
</evidence>
<dbReference type="Proteomes" id="UP000766570">
    <property type="component" value="Unassembled WGS sequence"/>
</dbReference>
<reference evidence="10 11" key="1">
    <citation type="submission" date="2021-03" db="EMBL/GenBank/DDBJ databases">
        <title>Sequencing the genomes of 1000 actinobacteria strains.</title>
        <authorList>
            <person name="Klenk H.-P."/>
        </authorList>
    </citation>
    <scope>NUCLEOTIDE SEQUENCE [LARGE SCALE GENOMIC DNA]</scope>
    <source>
        <strain evidence="10 11">DSM 15454</strain>
    </source>
</reference>
<comment type="similarity">
    <text evidence="2">Belongs to the ABC transporter superfamily.</text>
</comment>
<keyword evidence="11" id="KW-1185">Reference proteome</keyword>
<dbReference type="SUPFAM" id="SSF52540">
    <property type="entry name" value="P-loop containing nucleoside triphosphate hydrolases"/>
    <property type="match status" value="1"/>
</dbReference>
<keyword evidence="8" id="KW-0472">Membrane</keyword>
<name>A0ABS4WA93_9MICC</name>